<accession>A0ABP8X276</accession>
<dbReference type="Proteomes" id="UP001500621">
    <property type="component" value="Unassembled WGS sequence"/>
</dbReference>
<dbReference type="RefSeq" id="WP_345271720.1">
    <property type="nucleotide sequence ID" value="NZ_BAABIM010000005.1"/>
</dbReference>
<proteinExistence type="predicted"/>
<organism evidence="2 3">
    <name type="scientific">Nocardioides nanhaiensis</name>
    <dbReference type="NCBI Taxonomy" id="1476871"/>
    <lineage>
        <taxon>Bacteria</taxon>
        <taxon>Bacillati</taxon>
        <taxon>Actinomycetota</taxon>
        <taxon>Actinomycetes</taxon>
        <taxon>Propionibacteriales</taxon>
        <taxon>Nocardioidaceae</taxon>
        <taxon>Nocardioides</taxon>
    </lineage>
</organism>
<evidence type="ECO:0000256" key="1">
    <source>
        <dbReference type="SAM" id="MobiDB-lite"/>
    </source>
</evidence>
<reference evidence="3" key="1">
    <citation type="journal article" date="2019" name="Int. J. Syst. Evol. Microbiol.">
        <title>The Global Catalogue of Microorganisms (GCM) 10K type strain sequencing project: providing services to taxonomists for standard genome sequencing and annotation.</title>
        <authorList>
            <consortium name="The Broad Institute Genomics Platform"/>
            <consortium name="The Broad Institute Genome Sequencing Center for Infectious Disease"/>
            <person name="Wu L."/>
            <person name="Ma J."/>
        </authorList>
    </citation>
    <scope>NUCLEOTIDE SEQUENCE [LARGE SCALE GENOMIC DNA]</scope>
    <source>
        <strain evidence="3">JCM 18127</strain>
    </source>
</reference>
<feature type="compositionally biased region" description="Pro residues" evidence="1">
    <location>
        <begin position="7"/>
        <end position="24"/>
    </location>
</feature>
<evidence type="ECO:0000313" key="3">
    <source>
        <dbReference type="Proteomes" id="UP001500621"/>
    </source>
</evidence>
<feature type="region of interest" description="Disordered" evidence="1">
    <location>
        <begin position="1"/>
        <end position="33"/>
    </location>
</feature>
<dbReference type="EMBL" id="BAABIM010000005">
    <property type="protein sequence ID" value="GAA4697923.1"/>
    <property type="molecule type" value="Genomic_DNA"/>
</dbReference>
<gene>
    <name evidence="2" type="ORF">GCM10023226_40530</name>
</gene>
<keyword evidence="3" id="KW-1185">Reference proteome</keyword>
<evidence type="ECO:0008006" key="4">
    <source>
        <dbReference type="Google" id="ProtNLM"/>
    </source>
</evidence>
<protein>
    <recommendedName>
        <fullName evidence="4">DUF4192 domain-containing protein</fullName>
    </recommendedName>
</protein>
<feature type="region of interest" description="Disordered" evidence="1">
    <location>
        <begin position="195"/>
        <end position="222"/>
    </location>
</feature>
<comment type="caution">
    <text evidence="2">The sequence shown here is derived from an EMBL/GenBank/DDBJ whole genome shotgun (WGS) entry which is preliminary data.</text>
</comment>
<sequence length="363" mass="39545">MTHIEPDPVPTVRPLRRIPPPGPAAAPDRPAGPTTLRSVEDVLAYVPVLFGFRPAASLVMLTVGAPRNFHARLDLGPRPGLTARQTLVADVDELVRIARRHGAPRLLFVVYTDDPRLARRVCERLETVLARTEVRIVDVVRADGDRWWPLVGPARALVPPDGHEVDLRGHPLLAEAVLRGEVVLGSREELAASLAPVPSRSAPVADRLEPRPTRTPSPAPPEHLETLGLMIDWVADLVGRCVADQPLASPERDWRPTDDEVSELLVALHWPQVRDAAMTGLDRGSARAHLRLWREVLQRTPQPWAAEPAALLALAAWHSGHGALAWCAVDRARSVDPEHGLAGVVAHLLEHAAPPPQEGLFPA</sequence>
<evidence type="ECO:0000313" key="2">
    <source>
        <dbReference type="EMBL" id="GAA4697923.1"/>
    </source>
</evidence>
<dbReference type="InterPro" id="IPR025447">
    <property type="entry name" value="DUF4192"/>
</dbReference>
<dbReference type="Pfam" id="PF13830">
    <property type="entry name" value="DUF4192"/>
    <property type="match status" value="1"/>
</dbReference>
<name>A0ABP8X276_9ACTN</name>